<keyword evidence="8" id="KW-1185">Reference proteome</keyword>
<dbReference type="PANTHER" id="PTHR13342">
    <property type="entry name" value="RAGULATOR COMPLEX PROTEIN LAMTOR5"/>
    <property type="match status" value="1"/>
</dbReference>
<comment type="similarity">
    <text evidence="3">Belongs to the LAMTOR5 family.</text>
</comment>
<reference evidence="8" key="1">
    <citation type="journal article" date="2018" name="Nat. Microbiol.">
        <title>Leveraging single-cell genomics to expand the fungal tree of life.</title>
        <authorList>
            <person name="Ahrendt S.R."/>
            <person name="Quandt C.A."/>
            <person name="Ciobanu D."/>
            <person name="Clum A."/>
            <person name="Salamov A."/>
            <person name="Andreopoulos B."/>
            <person name="Cheng J.F."/>
            <person name="Woyke T."/>
            <person name="Pelin A."/>
            <person name="Henrissat B."/>
            <person name="Reynolds N.K."/>
            <person name="Benny G.L."/>
            <person name="Smith M.E."/>
            <person name="James T.Y."/>
            <person name="Grigoriev I.V."/>
        </authorList>
    </citation>
    <scope>NUCLEOTIDE SEQUENCE [LARGE SCALE GENOMIC DNA]</scope>
</reference>
<dbReference type="GO" id="GO:1904263">
    <property type="term" value="P:positive regulation of TORC1 signaling"/>
    <property type="evidence" value="ECO:0007669"/>
    <property type="project" value="TreeGrafter"/>
</dbReference>
<keyword evidence="4" id="KW-0963">Cytoplasm</keyword>
<dbReference type="GO" id="GO:0071230">
    <property type="term" value="P:cellular response to amino acid stimulus"/>
    <property type="evidence" value="ECO:0007669"/>
    <property type="project" value="TreeGrafter"/>
</dbReference>
<dbReference type="AlphaFoldDB" id="A0A4P9Y2M4"/>
<proteinExistence type="inferred from homology"/>
<dbReference type="SUPFAM" id="SSF103196">
    <property type="entry name" value="Roadblock/LC7 domain"/>
    <property type="match status" value="1"/>
</dbReference>
<evidence type="ECO:0000256" key="2">
    <source>
        <dbReference type="ARBA" id="ARBA00004496"/>
    </source>
</evidence>
<evidence type="ECO:0000313" key="7">
    <source>
        <dbReference type="EMBL" id="RKP12934.1"/>
    </source>
</evidence>
<name>A0A4P9Y2M4_9FUNG</name>
<evidence type="ECO:0000256" key="3">
    <source>
        <dbReference type="ARBA" id="ARBA00007795"/>
    </source>
</evidence>
<dbReference type="Pfam" id="PF16672">
    <property type="entry name" value="LAMTOR5"/>
    <property type="match status" value="1"/>
</dbReference>
<keyword evidence="5" id="KW-0458">Lysosome</keyword>
<dbReference type="GO" id="GO:0005085">
    <property type="term" value="F:guanyl-nucleotide exchange factor activity"/>
    <property type="evidence" value="ECO:0007669"/>
    <property type="project" value="TreeGrafter"/>
</dbReference>
<evidence type="ECO:0000256" key="5">
    <source>
        <dbReference type="ARBA" id="ARBA00023228"/>
    </source>
</evidence>
<organism evidence="7 8">
    <name type="scientific">Piptocephalis cylindrospora</name>
    <dbReference type="NCBI Taxonomy" id="1907219"/>
    <lineage>
        <taxon>Eukaryota</taxon>
        <taxon>Fungi</taxon>
        <taxon>Fungi incertae sedis</taxon>
        <taxon>Zoopagomycota</taxon>
        <taxon>Zoopagomycotina</taxon>
        <taxon>Zoopagomycetes</taxon>
        <taxon>Zoopagales</taxon>
        <taxon>Piptocephalidaceae</taxon>
        <taxon>Piptocephalis</taxon>
    </lineage>
</organism>
<gene>
    <name evidence="7" type="ORF">BJ684DRAFT_20549</name>
</gene>
<dbReference type="Proteomes" id="UP000267251">
    <property type="component" value="Unassembled WGS sequence"/>
</dbReference>
<accession>A0A4P9Y2M4</accession>
<comment type="subcellular location">
    <subcellularLocation>
        <location evidence="2">Cytoplasm</location>
    </subcellularLocation>
    <subcellularLocation>
        <location evidence="1">Lysosome</location>
    </subcellularLocation>
</comment>
<dbReference type="EMBL" id="KZ988158">
    <property type="protein sequence ID" value="RKP12934.1"/>
    <property type="molecule type" value="Genomic_DNA"/>
</dbReference>
<dbReference type="Gene3D" id="3.30.450.30">
    <property type="entry name" value="Dynein light chain 2a, cytoplasmic"/>
    <property type="match status" value="1"/>
</dbReference>
<protein>
    <recommendedName>
        <fullName evidence="6">Late endosomal/lysosomal adaptor and MAPK and MTOR activator 5</fullName>
    </recommendedName>
</protein>
<sequence length="97" mass="10403">MTTRSLEGPVEQMLDNTMKEDGVRAVILVDSLGLCVASRGPVSPDASGLILALSRQAQILTEASTEEQENQVVTKIETSQGSIYIRTGSSYIVGVYK</sequence>
<dbReference type="PANTHER" id="PTHR13342:SF2">
    <property type="entry name" value="RAGULATOR COMPLEX PROTEIN LAMTOR5"/>
    <property type="match status" value="1"/>
</dbReference>
<evidence type="ECO:0000313" key="8">
    <source>
        <dbReference type="Proteomes" id="UP000267251"/>
    </source>
</evidence>
<dbReference type="OrthoDB" id="76862at2759"/>
<dbReference type="GO" id="GO:0043066">
    <property type="term" value="P:negative regulation of apoptotic process"/>
    <property type="evidence" value="ECO:0007669"/>
    <property type="project" value="InterPro"/>
</dbReference>
<evidence type="ECO:0000256" key="1">
    <source>
        <dbReference type="ARBA" id="ARBA00004371"/>
    </source>
</evidence>
<dbReference type="InterPro" id="IPR024135">
    <property type="entry name" value="LAMTOR5"/>
</dbReference>
<evidence type="ECO:0000256" key="6">
    <source>
        <dbReference type="ARBA" id="ARBA00032692"/>
    </source>
</evidence>
<evidence type="ECO:0000256" key="4">
    <source>
        <dbReference type="ARBA" id="ARBA00022490"/>
    </source>
</evidence>
<dbReference type="GO" id="GO:0071986">
    <property type="term" value="C:Ragulator complex"/>
    <property type="evidence" value="ECO:0007669"/>
    <property type="project" value="InterPro"/>
</dbReference>